<evidence type="ECO:0000256" key="10">
    <source>
        <dbReference type="RuleBase" id="RU351113"/>
    </source>
</evidence>
<comment type="caution">
    <text evidence="10">Lacks conserved residue(s) required for the propagation of feature annotation.</text>
</comment>
<evidence type="ECO:0000313" key="12">
    <source>
        <dbReference type="Proteomes" id="UP001159042"/>
    </source>
</evidence>
<dbReference type="EMBL" id="JANEYG010000005">
    <property type="protein sequence ID" value="KAJ8923005.1"/>
    <property type="molecule type" value="Genomic_DNA"/>
</dbReference>
<name>A0AAV8W8Q1_9CUCU</name>
<comment type="caution">
    <text evidence="11">The sequence shown here is derived from an EMBL/GenBank/DDBJ whole genome shotgun (WGS) entry which is preliminary data.</text>
</comment>
<evidence type="ECO:0000256" key="3">
    <source>
        <dbReference type="ARBA" id="ARBA00022606"/>
    </source>
</evidence>
<keyword evidence="9 10" id="KW-0807">Transducer</keyword>
<reference evidence="11 12" key="1">
    <citation type="journal article" date="2023" name="Insect Mol. Biol.">
        <title>Genome sequencing provides insights into the evolution of gene families encoding plant cell wall-degrading enzymes in longhorned beetles.</title>
        <authorList>
            <person name="Shin N.R."/>
            <person name="Okamura Y."/>
            <person name="Kirsch R."/>
            <person name="Pauchet Y."/>
        </authorList>
    </citation>
    <scope>NUCLEOTIDE SEQUENCE [LARGE SCALE GENOMIC DNA]</scope>
    <source>
        <strain evidence="11">EAD_L_NR</strain>
    </source>
</reference>
<evidence type="ECO:0000256" key="9">
    <source>
        <dbReference type="ARBA" id="ARBA00023224"/>
    </source>
</evidence>
<evidence type="ECO:0000256" key="4">
    <source>
        <dbReference type="ARBA" id="ARBA00022692"/>
    </source>
</evidence>
<feature type="transmembrane region" description="Helical" evidence="10">
    <location>
        <begin position="40"/>
        <end position="58"/>
    </location>
</feature>
<keyword evidence="8 10" id="KW-0675">Receptor</keyword>
<dbReference type="GO" id="GO:0005886">
    <property type="term" value="C:plasma membrane"/>
    <property type="evidence" value="ECO:0007669"/>
    <property type="project" value="UniProtKB-SubCell"/>
</dbReference>
<dbReference type="Proteomes" id="UP001159042">
    <property type="component" value="Unassembled WGS sequence"/>
</dbReference>
<proteinExistence type="inferred from homology"/>
<evidence type="ECO:0000256" key="6">
    <source>
        <dbReference type="ARBA" id="ARBA00022989"/>
    </source>
</evidence>
<protein>
    <recommendedName>
        <fullName evidence="10">Odorant receptor</fullName>
    </recommendedName>
</protein>
<comment type="similarity">
    <text evidence="10">Belongs to the insect chemoreceptor superfamily. Heteromeric odorant receptor channel (TC 1.A.69) family.</text>
</comment>
<feature type="transmembrane region" description="Helical" evidence="10">
    <location>
        <begin position="249"/>
        <end position="273"/>
    </location>
</feature>
<dbReference type="GO" id="GO:0005549">
    <property type="term" value="F:odorant binding"/>
    <property type="evidence" value="ECO:0007669"/>
    <property type="project" value="InterPro"/>
</dbReference>
<feature type="transmembrane region" description="Helical" evidence="10">
    <location>
        <begin position="279"/>
        <end position="304"/>
    </location>
</feature>
<keyword evidence="7 10" id="KW-0472">Membrane</keyword>
<feature type="transmembrane region" description="Helical" evidence="10">
    <location>
        <begin position="129"/>
        <end position="148"/>
    </location>
</feature>
<evidence type="ECO:0000256" key="8">
    <source>
        <dbReference type="ARBA" id="ARBA00023170"/>
    </source>
</evidence>
<dbReference type="PANTHER" id="PTHR21137:SF35">
    <property type="entry name" value="ODORANT RECEPTOR 19A-RELATED"/>
    <property type="match status" value="1"/>
</dbReference>
<comment type="subcellular location">
    <subcellularLocation>
        <location evidence="1 10">Cell membrane</location>
        <topology evidence="1 10">Multi-pass membrane protein</topology>
    </subcellularLocation>
</comment>
<evidence type="ECO:0000256" key="2">
    <source>
        <dbReference type="ARBA" id="ARBA00022475"/>
    </source>
</evidence>
<dbReference type="PANTHER" id="PTHR21137">
    <property type="entry name" value="ODORANT RECEPTOR"/>
    <property type="match status" value="1"/>
</dbReference>
<accession>A0AAV8W8Q1</accession>
<keyword evidence="4 10" id="KW-0812">Transmembrane</keyword>
<keyword evidence="6 10" id="KW-1133">Transmembrane helix</keyword>
<dbReference type="GO" id="GO:0007165">
    <property type="term" value="P:signal transduction"/>
    <property type="evidence" value="ECO:0007669"/>
    <property type="project" value="UniProtKB-KW"/>
</dbReference>
<evidence type="ECO:0000256" key="7">
    <source>
        <dbReference type="ARBA" id="ARBA00023136"/>
    </source>
</evidence>
<organism evidence="11 12">
    <name type="scientific">Exocentrus adspersus</name>
    <dbReference type="NCBI Taxonomy" id="1586481"/>
    <lineage>
        <taxon>Eukaryota</taxon>
        <taxon>Metazoa</taxon>
        <taxon>Ecdysozoa</taxon>
        <taxon>Arthropoda</taxon>
        <taxon>Hexapoda</taxon>
        <taxon>Insecta</taxon>
        <taxon>Pterygota</taxon>
        <taxon>Neoptera</taxon>
        <taxon>Endopterygota</taxon>
        <taxon>Coleoptera</taxon>
        <taxon>Polyphaga</taxon>
        <taxon>Cucujiformia</taxon>
        <taxon>Chrysomeloidea</taxon>
        <taxon>Cerambycidae</taxon>
        <taxon>Lamiinae</taxon>
        <taxon>Acanthocinini</taxon>
        <taxon>Exocentrus</taxon>
    </lineage>
</organism>
<dbReference type="Pfam" id="PF02949">
    <property type="entry name" value="7tm_6"/>
    <property type="match status" value="1"/>
</dbReference>
<dbReference type="GO" id="GO:0004984">
    <property type="term" value="F:olfactory receptor activity"/>
    <property type="evidence" value="ECO:0007669"/>
    <property type="project" value="InterPro"/>
</dbReference>
<evidence type="ECO:0000313" key="11">
    <source>
        <dbReference type="EMBL" id="KAJ8923005.1"/>
    </source>
</evidence>
<keyword evidence="5 10" id="KW-0552">Olfaction</keyword>
<gene>
    <name evidence="11" type="ORF">NQ315_001553</name>
</gene>
<evidence type="ECO:0000256" key="1">
    <source>
        <dbReference type="ARBA" id="ARBA00004651"/>
    </source>
</evidence>
<keyword evidence="2" id="KW-1003">Cell membrane</keyword>
<dbReference type="InterPro" id="IPR004117">
    <property type="entry name" value="7tm6_olfct_rcpt"/>
</dbReference>
<sequence length="382" mass="43257">MIEDHDLLSTFTIDRKLLLICGVYPNQGEMPKSLHRLSSFLFISISFLINIAVIVFITENLQDVPLVAQALLFSITQTSFLCKLLNLHRKKVNLLEIEQILSGAVFATCCKDKTTIIQTHVKATKTVAVVYRAICVLVCVTYAVFPLMDEGEWTLPLQSWTPFEVDNSVKYWTVFAFHWISFSMSPYVNSSIDILAYMLITLVASQFEILKDNLTKLRCEAEGATVEFDRNVVLHYEILRLMDVIADTFSLGTFVQFFSSVMVICFIGFQLMIASFVPVGGALFISICLYFASMVTQLGMYCWFGHNIIASSDKINEAVYMSNWYEADSGTKKSILIFMEKCKRPVVLTAGKLFPLSLDTFIGLMRSSYSYFAVLQRLYGSE</sequence>
<keyword evidence="12" id="KW-1185">Reference proteome</keyword>
<dbReference type="AlphaFoldDB" id="A0AAV8W8Q1"/>
<keyword evidence="3 10" id="KW-0716">Sensory transduction</keyword>
<evidence type="ECO:0000256" key="5">
    <source>
        <dbReference type="ARBA" id="ARBA00022725"/>
    </source>
</evidence>